<dbReference type="EMBL" id="VVYV01000115">
    <property type="protein sequence ID" value="KAA5411135.1"/>
    <property type="molecule type" value="Genomic_DNA"/>
</dbReference>
<evidence type="ECO:0000313" key="5">
    <source>
        <dbReference type="Proteomes" id="UP000061809"/>
    </source>
</evidence>
<evidence type="ECO:0000313" key="3">
    <source>
        <dbReference type="EMBL" id="KAA5411135.1"/>
    </source>
</evidence>
<dbReference type="KEGG" id="bcel:BcellWH2_03535"/>
<dbReference type="EMBL" id="CP012801">
    <property type="protein sequence ID" value="ALJ60758.1"/>
    <property type="molecule type" value="Genomic_DNA"/>
</dbReference>
<sequence length="131" mass="15953">MEIFRELQSNSDGIMVIRYSYMQMIRFEDIVCVYTDRPYLVIVTKEKVKSHLLQFSIKQMIDILPGNFCICNQSTIVNVDYLTVWQKRKEEYWIRLITDHEFKVSRRCRNTLKGKWRFVYKLPEVEWVVTE</sequence>
<evidence type="ECO:0000313" key="2">
    <source>
        <dbReference type="EMBL" id="ALJ60758.1"/>
    </source>
</evidence>
<dbReference type="STRING" id="246787.BcellWH2_03535"/>
<organism evidence="2 5">
    <name type="scientific">Bacteroides cellulosilyticus</name>
    <dbReference type="NCBI Taxonomy" id="246787"/>
    <lineage>
        <taxon>Bacteria</taxon>
        <taxon>Pseudomonadati</taxon>
        <taxon>Bacteroidota</taxon>
        <taxon>Bacteroidia</taxon>
        <taxon>Bacteroidales</taxon>
        <taxon>Bacteroidaceae</taxon>
        <taxon>Bacteroides</taxon>
    </lineage>
</organism>
<name>A0A0P0GTZ5_9BACE</name>
<evidence type="ECO:0000259" key="1">
    <source>
        <dbReference type="SMART" id="SM00850"/>
    </source>
</evidence>
<evidence type="ECO:0000313" key="6">
    <source>
        <dbReference type="Proteomes" id="UP000283341"/>
    </source>
</evidence>
<feature type="domain" description="HTH LytTR-type" evidence="1">
    <location>
        <begin position="20"/>
        <end position="117"/>
    </location>
</feature>
<accession>A0A0P0GTZ5</accession>
<evidence type="ECO:0000313" key="7">
    <source>
        <dbReference type="Proteomes" id="UP000448877"/>
    </source>
</evidence>
<dbReference type="SMART" id="SM00850">
    <property type="entry name" value="LytTR"/>
    <property type="match status" value="1"/>
</dbReference>
<dbReference type="RefSeq" id="WP_007219770.1">
    <property type="nucleotide sequence ID" value="NZ_CABMLT010000024.1"/>
</dbReference>
<dbReference type="Gene3D" id="2.40.50.1020">
    <property type="entry name" value="LytTr DNA-binding domain"/>
    <property type="match status" value="1"/>
</dbReference>
<dbReference type="GeneID" id="66305166"/>
<reference evidence="3 7" key="3">
    <citation type="journal article" date="2019" name="Nat. Med.">
        <title>A library of human gut bacterial isolates paired with longitudinal multiomics data enables mechanistic microbiome research.</title>
        <authorList>
            <person name="Poyet M."/>
            <person name="Groussin M."/>
            <person name="Gibbons S.M."/>
            <person name="Avila-Pacheco J."/>
            <person name="Jiang X."/>
            <person name="Kearney S.M."/>
            <person name="Perrotta A.R."/>
            <person name="Berdy B."/>
            <person name="Zhao S."/>
            <person name="Lieberman T.D."/>
            <person name="Swanson P.K."/>
            <person name="Smith M."/>
            <person name="Roesemann S."/>
            <person name="Alexander J.E."/>
            <person name="Rich S.A."/>
            <person name="Livny J."/>
            <person name="Vlamakis H."/>
            <person name="Clish C."/>
            <person name="Bullock K."/>
            <person name="Deik A."/>
            <person name="Scott J."/>
            <person name="Pierce K.A."/>
            <person name="Xavier R.J."/>
            <person name="Alm E.J."/>
        </authorList>
    </citation>
    <scope>NUCLEOTIDE SEQUENCE [LARGE SCALE GENOMIC DNA]</scope>
    <source>
        <strain evidence="3 7">BIOML-A6</strain>
    </source>
</reference>
<dbReference type="Pfam" id="PF04397">
    <property type="entry name" value="LytTR"/>
    <property type="match status" value="1"/>
</dbReference>
<dbReference type="Proteomes" id="UP000448877">
    <property type="component" value="Unassembled WGS sequence"/>
</dbReference>
<gene>
    <name evidence="2" type="ORF">BcellWH2_03535</name>
    <name evidence="4" type="ORF">DWX97_00210</name>
    <name evidence="3" type="ORF">F2Y81_28900</name>
</gene>
<dbReference type="EMBL" id="QRVJ01000001">
    <property type="protein sequence ID" value="RGS39751.1"/>
    <property type="molecule type" value="Genomic_DNA"/>
</dbReference>
<reference evidence="2 5" key="1">
    <citation type="journal article" date="2015" name="Science">
        <title>Genetic determinants of in vivo fitness and diet responsiveness in multiple human gut Bacteroides.</title>
        <authorList>
            <person name="Wu M."/>
            <person name="McNulty N.P."/>
            <person name="Rodionov D.A."/>
            <person name="Khoroshkin M.S."/>
            <person name="Griffin N.W."/>
            <person name="Cheng J."/>
            <person name="Latreille P."/>
            <person name="Kerstetter R.A."/>
            <person name="Terrapon N."/>
            <person name="Henrissat B."/>
            <person name="Osterman A.L."/>
            <person name="Gordon J.I."/>
        </authorList>
    </citation>
    <scope>NUCLEOTIDE SEQUENCE [LARGE SCALE GENOMIC DNA]</scope>
    <source>
        <strain evidence="2 5">WH2</strain>
    </source>
</reference>
<proteinExistence type="predicted"/>
<dbReference type="Proteomes" id="UP000061809">
    <property type="component" value="Chromosome"/>
</dbReference>
<dbReference type="AlphaFoldDB" id="A0A0P0GTZ5"/>
<dbReference type="GO" id="GO:0003677">
    <property type="term" value="F:DNA binding"/>
    <property type="evidence" value="ECO:0007669"/>
    <property type="project" value="UniProtKB-KW"/>
</dbReference>
<dbReference type="Proteomes" id="UP000283341">
    <property type="component" value="Unassembled WGS sequence"/>
</dbReference>
<keyword evidence="2" id="KW-0238">DNA-binding</keyword>
<evidence type="ECO:0000313" key="4">
    <source>
        <dbReference type="EMBL" id="RGS39751.1"/>
    </source>
</evidence>
<protein>
    <submittedName>
        <fullName evidence="3">LytTR family transcriptional regulator</fullName>
    </submittedName>
    <submittedName>
        <fullName evidence="2">LytTr DNA-binding domain protein</fullName>
    </submittedName>
</protein>
<dbReference type="InterPro" id="IPR007492">
    <property type="entry name" value="LytTR_DNA-bd_dom"/>
</dbReference>
<dbReference type="PATRIC" id="fig|246787.4.peg.3646"/>
<reference evidence="4 6" key="2">
    <citation type="submission" date="2018-08" db="EMBL/GenBank/DDBJ databases">
        <title>A genome reference for cultivated species of the human gut microbiota.</title>
        <authorList>
            <person name="Zou Y."/>
            <person name="Xue W."/>
            <person name="Luo G."/>
        </authorList>
    </citation>
    <scope>NUCLEOTIDE SEQUENCE [LARGE SCALE GENOMIC DNA]</scope>
    <source>
        <strain evidence="4 6">AF22-3AC</strain>
    </source>
</reference>